<evidence type="ECO:0000259" key="1">
    <source>
        <dbReference type="SMART" id="SM00471"/>
    </source>
</evidence>
<dbReference type="InterPro" id="IPR003607">
    <property type="entry name" value="HD/PDEase_dom"/>
</dbReference>
<dbReference type="InterPro" id="IPR006675">
    <property type="entry name" value="HDIG_dom"/>
</dbReference>
<dbReference type="Pfam" id="PF01966">
    <property type="entry name" value="HD"/>
    <property type="match status" value="1"/>
</dbReference>
<feature type="domain" description="HD/PDEase" evidence="1">
    <location>
        <begin position="16"/>
        <end position="124"/>
    </location>
</feature>
<dbReference type="EC" id="3.1.-.-" evidence="2"/>
<dbReference type="SUPFAM" id="SSF109604">
    <property type="entry name" value="HD-domain/PDEase-like"/>
    <property type="match status" value="1"/>
</dbReference>
<dbReference type="GO" id="GO:0016787">
    <property type="term" value="F:hydrolase activity"/>
    <property type="evidence" value="ECO:0007669"/>
    <property type="project" value="UniProtKB-KW"/>
</dbReference>
<dbReference type="CDD" id="cd00077">
    <property type="entry name" value="HDc"/>
    <property type="match status" value="1"/>
</dbReference>
<accession>A0A7G9Z2Z9</accession>
<gene>
    <name evidence="2" type="primary">rny</name>
    <name evidence="2" type="ORF">GNACHGJL_00015</name>
</gene>
<evidence type="ECO:0000313" key="2">
    <source>
        <dbReference type="EMBL" id="QNO54633.1"/>
    </source>
</evidence>
<organism evidence="2">
    <name type="scientific">Candidatus Methanophaga sp. ANME-1 ERB7</name>
    <dbReference type="NCBI Taxonomy" id="2759913"/>
    <lineage>
        <taxon>Archaea</taxon>
        <taxon>Methanobacteriati</taxon>
        <taxon>Methanobacteriota</taxon>
        <taxon>Stenosarchaea group</taxon>
        <taxon>Methanomicrobia</taxon>
        <taxon>Candidatus Methanophagales</taxon>
        <taxon>Candidatus Methanophagaceae</taxon>
        <taxon>Candidatus Methanophaga</taxon>
    </lineage>
</organism>
<dbReference type="InterPro" id="IPR006674">
    <property type="entry name" value="HD_domain"/>
</dbReference>
<keyword evidence="2" id="KW-0378">Hydrolase</keyword>
<dbReference type="PANTHER" id="PTHR38659">
    <property type="entry name" value="METAL-DEPENDENT PHOSPHOHYDROLASE"/>
    <property type="match status" value="1"/>
</dbReference>
<dbReference type="EMBL" id="MT631588">
    <property type="protein sequence ID" value="QNO54633.1"/>
    <property type="molecule type" value="Genomic_DNA"/>
</dbReference>
<dbReference type="AlphaFoldDB" id="A0A7G9Z2Z9"/>
<proteinExistence type="predicted"/>
<name>A0A7G9Z2Z9_9EURY</name>
<sequence length="184" mass="20397">MISIDSALEMVDTEIENDNLRKHMLAVSKIMGAIADKRSEVDKEKWVLAGLLHDLDYEQTKDNPEMHGLIAAEMLKEELPEECLQAIKAHNTMTGIEPDSELAKALIAADALSGLIVPTALMMPTRKLSEVTAKSLKKKFSDKSFARTVSRANIMVCEELGLERREFFTLALDALQPISDDLGL</sequence>
<dbReference type="PANTHER" id="PTHR38659:SF1">
    <property type="entry name" value="METAL DEPENDENT PHOSPHOHYDROLASE"/>
    <property type="match status" value="1"/>
</dbReference>
<reference evidence="2" key="1">
    <citation type="submission" date="2020-06" db="EMBL/GenBank/DDBJ databases">
        <title>Unique genomic features of the anaerobic methanotrophic archaea.</title>
        <authorList>
            <person name="Chadwick G.L."/>
            <person name="Skennerton C.T."/>
            <person name="Laso-Perez R."/>
            <person name="Leu A.O."/>
            <person name="Speth D.R."/>
            <person name="Yu H."/>
            <person name="Morgan-Lang C."/>
            <person name="Hatzenpichler R."/>
            <person name="Goudeau D."/>
            <person name="Malmstrom R."/>
            <person name="Brazelton W.J."/>
            <person name="Woyke T."/>
            <person name="Hallam S.J."/>
            <person name="Tyson G.W."/>
            <person name="Wegener G."/>
            <person name="Boetius A."/>
            <person name="Orphan V."/>
        </authorList>
    </citation>
    <scope>NUCLEOTIDE SEQUENCE</scope>
</reference>
<dbReference type="Gene3D" id="1.10.3210.10">
    <property type="entry name" value="Hypothetical protein af1432"/>
    <property type="match status" value="2"/>
</dbReference>
<dbReference type="SMART" id="SM00471">
    <property type="entry name" value="HDc"/>
    <property type="match status" value="1"/>
</dbReference>
<dbReference type="NCBIfam" id="TIGR00277">
    <property type="entry name" value="HDIG"/>
    <property type="match status" value="1"/>
</dbReference>
<protein>
    <submittedName>
        <fullName evidence="2">Ribonuclease Y</fullName>
        <ecNumber evidence="2">3.1.-.-</ecNumber>
    </submittedName>
</protein>